<dbReference type="EMBL" id="CP051298">
    <property type="protein sequence ID" value="QKD44481.1"/>
    <property type="molecule type" value="Genomic_DNA"/>
</dbReference>
<dbReference type="Proteomes" id="UP000500755">
    <property type="component" value="Chromosome"/>
</dbReference>
<evidence type="ECO:0000313" key="1">
    <source>
        <dbReference type="EMBL" id="QKD44481.1"/>
    </source>
</evidence>
<dbReference type="AlphaFoldDB" id="A0A858ZVK8"/>
<sequence length="277" mass="31673">MTKPGTARRVFDPLLNELVAERDTSSERIRAKLTDAYDWCLCELCWRSTEYATAVGARKFFKRPRRENAHAAPLTDAIRVEAQKEADALVARYERAWKGEFGPYEPGRMVATYCDIVEMRGDCSVEAFREHVEQRALIAAWARHSNLLAVTRLPGQPKGAAKPSKLYCEAHNPRRSDEARRAYQRDKRFAPQYNELIEKIWTEQAGNLLAWDIEAHVHVKREAYRQLQVHKSPTRLIDDLLAQGTMSQAEIARQLGVSRQAVSAAIKRRSQKPMAID</sequence>
<organism evidence="1 2">
    <name type="scientific">Alicycliphilus denitrificans</name>
    <dbReference type="NCBI Taxonomy" id="179636"/>
    <lineage>
        <taxon>Bacteria</taxon>
        <taxon>Pseudomonadati</taxon>
        <taxon>Pseudomonadota</taxon>
        <taxon>Betaproteobacteria</taxon>
        <taxon>Burkholderiales</taxon>
        <taxon>Comamonadaceae</taxon>
        <taxon>Alicycliphilus</taxon>
    </lineage>
</organism>
<dbReference type="RefSeq" id="WP_168727916.1">
    <property type="nucleotide sequence ID" value="NZ_CP051298.1"/>
</dbReference>
<dbReference type="Gene3D" id="1.10.10.60">
    <property type="entry name" value="Homeodomain-like"/>
    <property type="match status" value="1"/>
</dbReference>
<dbReference type="Pfam" id="PF13412">
    <property type="entry name" value="HTH_24"/>
    <property type="match status" value="1"/>
</dbReference>
<proteinExistence type="predicted"/>
<reference evidence="1 2" key="1">
    <citation type="submission" date="2020-05" db="EMBL/GenBank/DDBJ databases">
        <title>Complete genome sequence of Alicycliphilus denitrificans DP3.</title>
        <authorList>
            <person name="Chen X."/>
        </authorList>
    </citation>
    <scope>NUCLEOTIDE SEQUENCE [LARGE SCALE GENOMIC DNA]</scope>
    <source>
        <strain evidence="1 2">DP3</strain>
    </source>
</reference>
<protein>
    <submittedName>
        <fullName evidence="1">MarR family transcriptional regulator</fullName>
    </submittedName>
</protein>
<gene>
    <name evidence="1" type="ORF">HF896_12955</name>
</gene>
<evidence type="ECO:0000313" key="2">
    <source>
        <dbReference type="Proteomes" id="UP000500755"/>
    </source>
</evidence>
<accession>A0A858ZVK8</accession>
<name>A0A858ZVK8_9BURK</name>